<dbReference type="InterPro" id="IPR050881">
    <property type="entry name" value="LL-DAP_aminotransferase"/>
</dbReference>
<evidence type="ECO:0000256" key="2">
    <source>
        <dbReference type="ARBA" id="ARBA00022576"/>
    </source>
</evidence>
<dbReference type="CDD" id="cd00609">
    <property type="entry name" value="AAT_like"/>
    <property type="match status" value="1"/>
</dbReference>
<evidence type="ECO:0000313" key="6">
    <source>
        <dbReference type="EMBL" id="PPK97267.1"/>
    </source>
</evidence>
<dbReference type="InterPro" id="IPR015422">
    <property type="entry name" value="PyrdxlP-dep_Trfase_small"/>
</dbReference>
<evidence type="ECO:0000256" key="1">
    <source>
        <dbReference type="ARBA" id="ARBA00001933"/>
    </source>
</evidence>
<comment type="caution">
    <text evidence="6">The sequence shown here is derived from an EMBL/GenBank/DDBJ whole genome shotgun (WGS) entry which is preliminary data.</text>
</comment>
<feature type="domain" description="Aminotransferase class I/classII large" evidence="5">
    <location>
        <begin position="30"/>
        <end position="373"/>
    </location>
</feature>
<accession>A0A2S6ISP4</accession>
<dbReference type="SUPFAM" id="SSF53383">
    <property type="entry name" value="PLP-dependent transferases"/>
    <property type="match status" value="1"/>
</dbReference>
<sequence length="396" mass="43603">MEFRRIAGLPPYVFTIIDGLKREARRAGRDVVDLGFGNPDIPSPDIAVEKLAEAARNSRNHRYSASRGIPKLREAAAALYRRQWGVELDPESEVIYTIGAKEGFSHLMWVLLQPGDAALVPSPSYPIHIWGPYFAGADARQVPIGSGEGGGAAYIDGVIETWERGWPRPRVVVCSFPHNPTTATVELADLQRLVDWARERDVVLVHDFAYADVAFDGWRPPSILQCEGAKDCAVELYSMTKSFSMAGWRVAFLAGNREVVAALAKLKSYLDYGTFQPVQIAATVTMNEAADYPAEVNAVYESRRNALIDGLARIGWEVEKPRGTMFAWAPIPEQYRDLGSIDFAKLLVTDADVAVSPGVGFGPEGDSFVRFALIENEQRIAQGIRQIRAGLPLLRG</sequence>
<evidence type="ECO:0000313" key="7">
    <source>
        <dbReference type="Proteomes" id="UP000239485"/>
    </source>
</evidence>
<dbReference type="EMBL" id="PTJD01000004">
    <property type="protein sequence ID" value="PPK97267.1"/>
    <property type="molecule type" value="Genomic_DNA"/>
</dbReference>
<keyword evidence="3 4" id="KW-0808">Transferase</keyword>
<evidence type="ECO:0000259" key="5">
    <source>
        <dbReference type="Pfam" id="PF00155"/>
    </source>
</evidence>
<name>A0A2S6ISP4_9ACTN</name>
<dbReference type="OrthoDB" id="9763453at2"/>
<protein>
    <recommendedName>
        <fullName evidence="4">Aminotransferase</fullName>
        <ecNumber evidence="4">2.6.1.-</ecNumber>
    </recommendedName>
</protein>
<dbReference type="Proteomes" id="UP000239485">
    <property type="component" value="Unassembled WGS sequence"/>
</dbReference>
<dbReference type="GO" id="GO:0030170">
    <property type="term" value="F:pyridoxal phosphate binding"/>
    <property type="evidence" value="ECO:0007669"/>
    <property type="project" value="InterPro"/>
</dbReference>
<keyword evidence="7" id="KW-1185">Reference proteome</keyword>
<dbReference type="Gene3D" id="3.40.640.10">
    <property type="entry name" value="Type I PLP-dependent aspartate aminotransferase-like (Major domain)"/>
    <property type="match status" value="1"/>
</dbReference>
<keyword evidence="2 4" id="KW-0032">Aminotransferase</keyword>
<evidence type="ECO:0000256" key="3">
    <source>
        <dbReference type="ARBA" id="ARBA00022679"/>
    </source>
</evidence>
<dbReference type="PANTHER" id="PTHR42832:SF1">
    <property type="entry name" value="GLUTAMATE-PYRUVATE AMINOTRANSFERASE ALAC"/>
    <property type="match status" value="1"/>
</dbReference>
<dbReference type="Pfam" id="PF00155">
    <property type="entry name" value="Aminotran_1_2"/>
    <property type="match status" value="1"/>
</dbReference>
<organism evidence="6 7">
    <name type="scientific">Kineococcus xinjiangensis</name>
    <dbReference type="NCBI Taxonomy" id="512762"/>
    <lineage>
        <taxon>Bacteria</taxon>
        <taxon>Bacillati</taxon>
        <taxon>Actinomycetota</taxon>
        <taxon>Actinomycetes</taxon>
        <taxon>Kineosporiales</taxon>
        <taxon>Kineosporiaceae</taxon>
        <taxon>Kineococcus</taxon>
    </lineage>
</organism>
<gene>
    <name evidence="6" type="ORF">CLV92_10485</name>
</gene>
<dbReference type="PROSITE" id="PS00105">
    <property type="entry name" value="AA_TRANSFER_CLASS_1"/>
    <property type="match status" value="1"/>
</dbReference>
<dbReference type="Gene3D" id="3.90.1150.10">
    <property type="entry name" value="Aspartate Aminotransferase, domain 1"/>
    <property type="match status" value="1"/>
</dbReference>
<evidence type="ECO:0000256" key="4">
    <source>
        <dbReference type="RuleBase" id="RU000481"/>
    </source>
</evidence>
<dbReference type="RefSeq" id="WP_104432105.1">
    <property type="nucleotide sequence ID" value="NZ_PTJD01000004.1"/>
</dbReference>
<proteinExistence type="inferred from homology"/>
<dbReference type="InterPro" id="IPR004839">
    <property type="entry name" value="Aminotransferase_I/II_large"/>
</dbReference>
<dbReference type="AlphaFoldDB" id="A0A2S6ISP4"/>
<dbReference type="GO" id="GO:0008483">
    <property type="term" value="F:transaminase activity"/>
    <property type="evidence" value="ECO:0007669"/>
    <property type="project" value="UniProtKB-KW"/>
</dbReference>
<dbReference type="EC" id="2.6.1.-" evidence="4"/>
<dbReference type="InterPro" id="IPR015421">
    <property type="entry name" value="PyrdxlP-dep_Trfase_major"/>
</dbReference>
<comment type="cofactor">
    <cofactor evidence="1 4">
        <name>pyridoxal 5'-phosphate</name>
        <dbReference type="ChEBI" id="CHEBI:597326"/>
    </cofactor>
</comment>
<dbReference type="PANTHER" id="PTHR42832">
    <property type="entry name" value="AMINO ACID AMINOTRANSFERASE"/>
    <property type="match status" value="1"/>
</dbReference>
<comment type="similarity">
    <text evidence="4">Belongs to the class-I pyridoxal-phosphate-dependent aminotransferase family.</text>
</comment>
<dbReference type="InterPro" id="IPR015424">
    <property type="entry name" value="PyrdxlP-dep_Trfase"/>
</dbReference>
<dbReference type="InterPro" id="IPR004838">
    <property type="entry name" value="NHTrfase_class1_PyrdxlP-BS"/>
</dbReference>
<reference evidence="6 7" key="1">
    <citation type="submission" date="2018-02" db="EMBL/GenBank/DDBJ databases">
        <title>Genomic Encyclopedia of Archaeal and Bacterial Type Strains, Phase II (KMG-II): from individual species to whole genera.</title>
        <authorList>
            <person name="Goeker M."/>
        </authorList>
    </citation>
    <scope>NUCLEOTIDE SEQUENCE [LARGE SCALE GENOMIC DNA]</scope>
    <source>
        <strain evidence="6 7">DSM 22857</strain>
    </source>
</reference>